<evidence type="ECO:0000259" key="2">
    <source>
        <dbReference type="PROSITE" id="PS50994"/>
    </source>
</evidence>
<dbReference type="EMBL" id="CAMXCT020000058">
    <property type="protein sequence ID" value="CAL1126560.1"/>
    <property type="molecule type" value="Genomic_DNA"/>
</dbReference>
<comment type="caution">
    <text evidence="3">The sequence shown here is derived from an EMBL/GenBank/DDBJ whole genome shotgun (WGS) entry which is preliminary data.</text>
</comment>
<proteinExistence type="predicted"/>
<feature type="compositionally biased region" description="Basic and acidic residues" evidence="1">
    <location>
        <begin position="2506"/>
        <end position="2523"/>
    </location>
</feature>
<accession>A0A9P1BI89</accession>
<reference evidence="4 5" key="2">
    <citation type="submission" date="2024-05" db="EMBL/GenBank/DDBJ databases">
        <authorList>
            <person name="Chen Y."/>
            <person name="Shah S."/>
            <person name="Dougan E. K."/>
            <person name="Thang M."/>
            <person name="Chan C."/>
        </authorList>
    </citation>
    <scope>NUCLEOTIDE SEQUENCE [LARGE SCALE GENOMIC DNA]</scope>
</reference>
<feature type="region of interest" description="Disordered" evidence="1">
    <location>
        <begin position="1718"/>
        <end position="1738"/>
    </location>
</feature>
<feature type="domain" description="Integrase catalytic" evidence="2">
    <location>
        <begin position="1550"/>
        <end position="1715"/>
    </location>
</feature>
<dbReference type="EMBL" id="CAMXCT010000058">
    <property type="protein sequence ID" value="CAI3973185.1"/>
    <property type="molecule type" value="Genomic_DNA"/>
</dbReference>
<protein>
    <submittedName>
        <fullName evidence="4">Retrovirus-related Pol polyprotein from transposon RE1 (Retro element 1) (AtRE1)</fullName>
    </submittedName>
</protein>
<dbReference type="Pfam" id="PF07727">
    <property type="entry name" value="RVT_2"/>
    <property type="match status" value="1"/>
</dbReference>
<feature type="region of interest" description="Disordered" evidence="1">
    <location>
        <begin position="1225"/>
        <end position="1249"/>
    </location>
</feature>
<feature type="region of interest" description="Disordered" evidence="1">
    <location>
        <begin position="1"/>
        <end position="104"/>
    </location>
</feature>
<dbReference type="InterPro" id="IPR001584">
    <property type="entry name" value="Integrase_cat-core"/>
</dbReference>
<dbReference type="GO" id="GO:0003676">
    <property type="term" value="F:nucleic acid binding"/>
    <property type="evidence" value="ECO:0007669"/>
    <property type="project" value="InterPro"/>
</dbReference>
<feature type="compositionally biased region" description="Low complexity" evidence="1">
    <location>
        <begin position="1727"/>
        <end position="1737"/>
    </location>
</feature>
<keyword evidence="5" id="KW-1185">Reference proteome</keyword>
<dbReference type="InterPro" id="IPR036397">
    <property type="entry name" value="RNaseH_sf"/>
</dbReference>
<feature type="region of interest" description="Disordered" evidence="1">
    <location>
        <begin position="284"/>
        <end position="308"/>
    </location>
</feature>
<dbReference type="OrthoDB" id="8067857at2759"/>
<sequence>MVAGQVWRASGRGRGSGSGRQRPEPEGGAADSESSPETGAVGSEGRDRPEALEVVEDDDGDQGSSTHGNSHDSWRGADGSEDQGRAGKPTEKMTVPSFDGEGGEVELGTSARSYMRRIAAWNRCTKLAETERALALYTHLSGRAWLFAEELDVDRLGSWDGMAYYLEWVRVRFMEIEINKVGAIMNELFRKCRKRADQTVRDYNMEFERLLLRLGELNCELPNLVKAWLYVDRLKLSEHDEVALLASVGNQYDLRALQQAAMIQDRGIVAKKTWERTPGRWKSVHVTATGGTESDLEEDPQDAEEEESDAELVEEGIASEMHSAYMAFQDAKSKYREALKGRGFDKEELKKRNAERLKLAKASETKHAQMSTHHVQMCYMVGHGDYVPTVDDAFGEPFALDTNDFLEEPFAGDIISGEPYDSDTNITLEEHYVFDNGTVLEEPYNDVAVLEENYVSDTGIILEEHYVGSSGVTLEEHYNQNIDIVPEELYGNLVNESAAGFREVWMTQEAEGDGSEVGIEYCAWADAHGVEVELVDEKDSFKFGASRVHSSPFAVWARLGLGGHLIAVKVAVVQCKVPLLFSRGVLAKLGMVYRVEEQRADLLRLRLQNIKLQMSATGHPAFVVSDYPEDFCPAGHSWTIDPEVRVLEAPSIEQYIAASSSIGAGFEICKTPLFFPKKIASEVSNMLMHPELSPSSFFLWWKRANQSPDSCLNFMKRMQLRSLALAGCSMEISAHSGIGQRNKSGTLESLDKAAEHLVSSMMKRWKDVPKGISALLPPSVEQLQRQSAELNPGLGQDAVMVSFASAVTRCRDGMDLVGILIFTVAWHCHSIMNACWGTSALPKPLHATVKDFNYMFLMKHGNKCAKHHLLNKLVTCGLDAAVFPRGTQAAVTSQWDITLPLVMPNQPLSPWRMNRAELLVALDALQIPVHPKWTLPELRQTLIEQTRASVDETPTAMKGISKLSVSQLKSRCAEEGVNLPESPTRGLMIKLLREKVQPDGEQVVTFGKYKSWMYKEVPETYLTWAIKETKANPNSGEELVRLANWAKAELEKRATLARVRGSLPVEEDPEVKATITPPPMSAAASSASWSVVGSAYTSQRGRSAPFPKRDAAAMDPAQMAVMDLELPEEAQSELLRDFKVKAAGKGAHRRQETEYEETIGLGTAAVTEVLVYKDTIGLGKSEKGDVTEYNKTVGLGKLESDITLEDEVVNPGGLRKWIDFWSSADEGSGDMRSPLQKARDGQRRRKMNSSTRRKLQHMGGQLCQVLLACAAAVGSLAEEVLVEPAQDLWTCFVSNSHQTTHSSARCLELFAGEAEISKAFAHHQHGVLRPRDIKYGDDLHDPSVREEVYREIQDEKPDLVWIGMPCTKWRAFSRINYTKQERRRLRRKEKDFLAMVDEVFLLQRLNGKHVVLENPTTSDLWQQPEIKRWSSDEFTHKFSFDMCSYGLQSAVEPDKYLRKSMTLLSTHARFKEILEQRCGNSHEHARVQGKDTQRSGVYPKEFAEMVVKVVETLPHQSAWVSSSQGDATAEVEEEPGRGASEISFKGTAHRVAKPTALLDFNDAVAIDIIFIDTMESKNHLALNMVDVASSYQVVVPLESRHANVVAETFYKFWTSWAGVPAKLVLDLDTGFQDSFWELTSGDGIAMRCAAGQAHWQNGIAERYGGAWKSVWDKLCMEHKVMDAELWEATSAVNEARNTLRNKSGFSPRQWVFGNNGRLVPDPEDSSDTQLSSLSQVTSDEKMARKQALRVGAKMAFFHHHSVDALKKALHHRSRVQPRCLLAAGEHLRPAEHEEVSEALRIKAALNEIKNVMDNEFEEAVDEDAIAEMEVEDQTMFAAEPDEDEGGGQPASTASSSARFPKLDEQRLARALQAEERHRVATRKAQFLDDVPASVKRRVGPVVQSQFAAMAETAPQEQFFVKKVKSPEALEKALEKEIPWNLIDQAEKGLYIEAEHKQWQEHLDFGAVRPLSVEESLEVEKEVGRDRVLNCRFLYRDKNRAKRRQDPTVPCKAKARLCVGGQKDPDLGNIEMSVDAPTANRHSVLLGLLIALSRGWCIAIGDIRAAFLNGVEAPRKLYFRQPVRGIPGLQSGQLVEIVKGVFGLSTSPKLWWLKLSGDLLGLQVHYMGVAYNIEQNEIDPCAFRIMDEERKVCGMIFTHVDDLLVLAQPGLHDEVKKQISQRFPVDEWESDKFEYIGCEYNVSAEEITITQTGYVESRLEKIDVPSHLQNDDAAPPDLVERNRTAIGCLSWLAKQTRADIQFQVAQAQRVQSNPTVADVKETNHIINAAREHKHEGIKLQRIPEENMILLAYHDAAWANAELEGEQDQEWDGAFKKASQLASLVMIADERVVKNQRGSASFIDWRSKASSRVCRSTFAGETMACGEALETSLYLRSLLLSFLHGHLVFERDAGQASVEKALWKRVSAAGQTMQAAASLGPYGQAAGRCVDEEDEASCMVGISEYQWRLCLARKFEREERFLSKALEYEPQNAFYQQLLTALFEDMSDNPHREGAHRPDVEEPARAAEVLPRHPRGARPRDALSTTTQATHLSSRSTTPTEVSEVLSRSSSNDSLYVDSAAAFDENGDR</sequence>
<dbReference type="EMBL" id="CAMXCT030000058">
    <property type="protein sequence ID" value="CAL4760497.1"/>
    <property type="molecule type" value="Genomic_DNA"/>
</dbReference>
<dbReference type="InterPro" id="IPR012337">
    <property type="entry name" value="RNaseH-like_sf"/>
</dbReference>
<evidence type="ECO:0000313" key="4">
    <source>
        <dbReference type="EMBL" id="CAL4760497.1"/>
    </source>
</evidence>
<dbReference type="GO" id="GO:0015074">
    <property type="term" value="P:DNA integration"/>
    <property type="evidence" value="ECO:0007669"/>
    <property type="project" value="InterPro"/>
</dbReference>
<gene>
    <name evidence="3" type="ORF">C1SCF055_LOCUS1708</name>
</gene>
<name>A0A9P1BI89_9DINO</name>
<dbReference type="Gene3D" id="3.30.420.10">
    <property type="entry name" value="Ribonuclease H-like superfamily/Ribonuclease H"/>
    <property type="match status" value="1"/>
</dbReference>
<feature type="compositionally biased region" description="Polar residues" evidence="1">
    <location>
        <begin position="2541"/>
        <end position="2570"/>
    </location>
</feature>
<dbReference type="PROSITE" id="PS50994">
    <property type="entry name" value="INTEGRASE"/>
    <property type="match status" value="1"/>
</dbReference>
<evidence type="ECO:0000313" key="3">
    <source>
        <dbReference type="EMBL" id="CAI3973185.1"/>
    </source>
</evidence>
<reference evidence="3" key="1">
    <citation type="submission" date="2022-10" db="EMBL/GenBank/DDBJ databases">
        <authorList>
            <person name="Chen Y."/>
            <person name="Dougan E. K."/>
            <person name="Chan C."/>
            <person name="Rhodes N."/>
            <person name="Thang M."/>
        </authorList>
    </citation>
    <scope>NUCLEOTIDE SEQUENCE</scope>
</reference>
<dbReference type="InterPro" id="IPR013103">
    <property type="entry name" value="RVT_2"/>
</dbReference>
<evidence type="ECO:0000313" key="5">
    <source>
        <dbReference type="Proteomes" id="UP001152797"/>
    </source>
</evidence>
<feature type="region of interest" description="Disordered" evidence="1">
    <location>
        <begin position="2506"/>
        <end position="2570"/>
    </location>
</feature>
<feature type="compositionally biased region" description="Basic and acidic residues" evidence="1">
    <location>
        <begin position="82"/>
        <end position="91"/>
    </location>
</feature>
<dbReference type="Proteomes" id="UP001152797">
    <property type="component" value="Unassembled WGS sequence"/>
</dbReference>
<evidence type="ECO:0000256" key="1">
    <source>
        <dbReference type="SAM" id="MobiDB-lite"/>
    </source>
</evidence>
<feature type="region of interest" description="Disordered" evidence="1">
    <location>
        <begin position="1839"/>
        <end position="1861"/>
    </location>
</feature>
<dbReference type="SUPFAM" id="SSF53098">
    <property type="entry name" value="Ribonuclease H-like"/>
    <property type="match status" value="1"/>
</dbReference>
<organism evidence="3">
    <name type="scientific">Cladocopium goreaui</name>
    <dbReference type="NCBI Taxonomy" id="2562237"/>
    <lineage>
        <taxon>Eukaryota</taxon>
        <taxon>Sar</taxon>
        <taxon>Alveolata</taxon>
        <taxon>Dinophyceae</taxon>
        <taxon>Suessiales</taxon>
        <taxon>Symbiodiniaceae</taxon>
        <taxon>Cladocopium</taxon>
    </lineage>
</organism>
<feature type="compositionally biased region" description="Acidic residues" evidence="1">
    <location>
        <begin position="294"/>
        <end position="308"/>
    </location>
</feature>